<keyword evidence="3" id="KW-1185">Reference proteome</keyword>
<accession>A0ABS7PEJ6</accession>
<protein>
    <submittedName>
        <fullName evidence="2">Uncharacterized protein</fullName>
    </submittedName>
</protein>
<dbReference type="Proteomes" id="UP000759298">
    <property type="component" value="Unassembled WGS sequence"/>
</dbReference>
<dbReference type="EMBL" id="JAHWXP010000002">
    <property type="protein sequence ID" value="MBY8336893.1"/>
    <property type="molecule type" value="Genomic_DNA"/>
</dbReference>
<evidence type="ECO:0000313" key="2">
    <source>
        <dbReference type="EMBL" id="MBY8336893.1"/>
    </source>
</evidence>
<organism evidence="2 3">
    <name type="scientific">Alteriqipengyuania abyssalis</name>
    <dbReference type="NCBI Taxonomy" id="2860200"/>
    <lineage>
        <taxon>Bacteria</taxon>
        <taxon>Pseudomonadati</taxon>
        <taxon>Pseudomonadota</taxon>
        <taxon>Alphaproteobacteria</taxon>
        <taxon>Sphingomonadales</taxon>
        <taxon>Erythrobacteraceae</taxon>
        <taxon>Alteriqipengyuania</taxon>
    </lineage>
</organism>
<keyword evidence="1" id="KW-0732">Signal</keyword>
<feature type="chain" id="PRO_5046268737" evidence="1">
    <location>
        <begin position="21"/>
        <end position="117"/>
    </location>
</feature>
<evidence type="ECO:0000256" key="1">
    <source>
        <dbReference type="SAM" id="SignalP"/>
    </source>
</evidence>
<gene>
    <name evidence="2" type="ORF">KYN89_07510</name>
</gene>
<evidence type="ECO:0000313" key="3">
    <source>
        <dbReference type="Proteomes" id="UP000759298"/>
    </source>
</evidence>
<proteinExistence type="predicted"/>
<name>A0ABS7PEJ6_9SPHN</name>
<reference evidence="2 3" key="1">
    <citation type="submission" date="2021-07" db="EMBL/GenBank/DDBJ databases">
        <title>Alteriqipengyuania abyssalis NZ-12B nov, sp.nov isolated from deep sea sponge in pacific ocean.</title>
        <authorList>
            <person name="Tareen S."/>
            <person name="Wink J."/>
        </authorList>
    </citation>
    <scope>NUCLEOTIDE SEQUENCE [LARGE SCALE GENOMIC DNA]</scope>
    <source>
        <strain evidence="2 3">NZ-12B</strain>
    </source>
</reference>
<comment type="caution">
    <text evidence="2">The sequence shown here is derived from an EMBL/GenBank/DDBJ whole genome shotgun (WGS) entry which is preliminary data.</text>
</comment>
<sequence>MRSLLIALPVFAMLASPAHATGGFVCRTASEPAIEIALGFGHTAGSALFAHRLQVDGRDVPVEAPQWWLDDGELRLVLTDPQANERLAVVKAVREGDAYDGSVLYQGRHHWIRCRES</sequence>
<dbReference type="RefSeq" id="WP_222824498.1">
    <property type="nucleotide sequence ID" value="NZ_JAHWXP010000002.1"/>
</dbReference>
<feature type="signal peptide" evidence="1">
    <location>
        <begin position="1"/>
        <end position="20"/>
    </location>
</feature>